<dbReference type="AlphaFoldDB" id="A0A1L8V2I8"/>
<dbReference type="RefSeq" id="WP_071866269.1">
    <property type="nucleotide sequence ID" value="NZ_BJWA01000005.1"/>
</dbReference>
<dbReference type="GeneID" id="60999529"/>
<dbReference type="Proteomes" id="UP000195024">
    <property type="component" value="Unassembled WGS sequence"/>
</dbReference>
<feature type="compositionally biased region" description="Acidic residues" evidence="1">
    <location>
        <begin position="55"/>
        <end position="66"/>
    </location>
</feature>
<sequence>MKKISRLLIVVSIICFTSSTMSHHFALTETFESDKPLTVNNSESISSDDSLNIPTEDDSWSYEETNEGPTDAQKNFSDKNDENVIPETILNDSSDQPITAHAGNGTEIDPYLVGSQAEMISALAMIQNDPGTGTYYIELTGNIIYEGATIVFNIYKDVVIDGKGYYVLHDNVSPSRAERLFNVAVAGLSVTLRNMNIGSDTLMDGNGILYNKNPSRLIYRESVSPSSIYDVSVIIENINYYGTVYFDVIYAARVTFKGHNSFRNAGRFVINQQVFFAENSTTAIYAMQPSSSMIDYCFYLSNSSLNEPFVIDRNAELSIVTPTPKAISAINSIRMDIRTEARLFVYTTHPTAISSYMIYHTQYSSAVGTMILVGPNATVVHESQTMIGNSYTFMADKPKYILFRAAARQTLTGRGIFAVNRLDTASEFGGHYQVSYRVANTQLGNLSVFPNTTVSRDLTTVYSGGSGTYDIIYQPNFVIDEIQVEPEVGIDISNLTTTINTTIPPERPLTKHDFKLSKQRLWTGSSVNNQTAQTQINNATLTTNGMVAVRSSPTESLWQEQKLYAGTYYVYVKVTGQLHEDPELAHLPSESFWYEVVIEVPKSPLNVEVPLEKIFKIREEGQFDTIASSQPIISHSNFPINLTVTEVVEHATASPVTLVNEILSGANKQLRLHLGTTNNQDSGSLVVGLNQASPIEILPFLDNPLHLYLKGEYAGSLQQKHEVSYSFVYQLTAK</sequence>
<evidence type="ECO:0000313" key="6">
    <source>
        <dbReference type="Proteomes" id="UP000321175"/>
    </source>
</evidence>
<dbReference type="EMBL" id="BJWA01000005">
    <property type="protein sequence ID" value="GEL79858.1"/>
    <property type="molecule type" value="Genomic_DNA"/>
</dbReference>
<name>A0A1L8V2I8_ENTMU</name>
<protein>
    <recommendedName>
        <fullName evidence="7">WxL domain-containing protein</fullName>
    </recommendedName>
</protein>
<keyword evidence="6" id="KW-1185">Reference proteome</keyword>
<feature type="region of interest" description="Disordered" evidence="1">
    <location>
        <begin position="39"/>
        <end position="79"/>
    </location>
</feature>
<evidence type="ECO:0000313" key="4">
    <source>
        <dbReference type="EMBL" id="OTP27509.1"/>
    </source>
</evidence>
<dbReference type="EMBL" id="NGMS01000001">
    <property type="protein sequence ID" value="OTP27509.1"/>
    <property type="molecule type" value="Genomic_DNA"/>
</dbReference>
<evidence type="ECO:0000313" key="5">
    <source>
        <dbReference type="Proteomes" id="UP000195024"/>
    </source>
</evidence>
<evidence type="ECO:0008006" key="7">
    <source>
        <dbReference type="Google" id="ProtNLM"/>
    </source>
</evidence>
<dbReference type="Proteomes" id="UP000321175">
    <property type="component" value="Unassembled WGS sequence"/>
</dbReference>
<feature type="compositionally biased region" description="Polar residues" evidence="1">
    <location>
        <begin position="39"/>
        <end position="53"/>
    </location>
</feature>
<comment type="caution">
    <text evidence="4">The sequence shown here is derived from an EMBL/GenBank/DDBJ whole genome shotgun (WGS) entry which is preliminary data.</text>
</comment>
<feature type="chain" id="PRO_5043411093" description="WxL domain-containing protein" evidence="2">
    <location>
        <begin position="23"/>
        <end position="734"/>
    </location>
</feature>
<evidence type="ECO:0000256" key="2">
    <source>
        <dbReference type="SAM" id="SignalP"/>
    </source>
</evidence>
<accession>A0A1L8V2I8</accession>
<organism evidence="4 5">
    <name type="scientific">Enterococcus mundtii</name>
    <dbReference type="NCBI Taxonomy" id="53346"/>
    <lineage>
        <taxon>Bacteria</taxon>
        <taxon>Bacillati</taxon>
        <taxon>Bacillota</taxon>
        <taxon>Bacilli</taxon>
        <taxon>Lactobacillales</taxon>
        <taxon>Enterococcaceae</taxon>
        <taxon>Enterococcus</taxon>
    </lineage>
</organism>
<keyword evidence="2" id="KW-0732">Signal</keyword>
<evidence type="ECO:0000256" key="1">
    <source>
        <dbReference type="SAM" id="MobiDB-lite"/>
    </source>
</evidence>
<reference evidence="4 5" key="1">
    <citation type="submission" date="2017-05" db="EMBL/GenBank/DDBJ databases">
        <title>The Genome Sequence of Enterococcus mundtii 6B1_DIV0119.</title>
        <authorList>
            <consortium name="The Broad Institute Genomics Platform"/>
            <consortium name="The Broad Institute Genomic Center for Infectious Diseases"/>
            <person name="Earl A."/>
            <person name="Manson A."/>
            <person name="Schwartman J."/>
            <person name="Gilmore M."/>
            <person name="Abouelleil A."/>
            <person name="Cao P."/>
            <person name="Chapman S."/>
            <person name="Cusick C."/>
            <person name="Shea T."/>
            <person name="Young S."/>
            <person name="Neafsey D."/>
            <person name="Nusbaum C."/>
            <person name="Birren B."/>
        </authorList>
    </citation>
    <scope>NUCLEOTIDE SEQUENCE [LARGE SCALE GENOMIC DNA]</scope>
    <source>
        <strain evidence="4 5">6B1_DIV0119</strain>
    </source>
</reference>
<feature type="signal peptide" evidence="2">
    <location>
        <begin position="1"/>
        <end position="22"/>
    </location>
</feature>
<gene>
    <name evidence="4" type="ORF">A5802_001244</name>
    <name evidence="3" type="ORF">EMU01_10020</name>
</gene>
<evidence type="ECO:0000313" key="3">
    <source>
        <dbReference type="EMBL" id="GEL79858.1"/>
    </source>
</evidence>
<proteinExistence type="predicted"/>
<reference evidence="3 6" key="2">
    <citation type="submission" date="2019-07" db="EMBL/GenBank/DDBJ databases">
        <title>Whole genome shotgun sequence of Enterococcus mundtii NBRC 100490.</title>
        <authorList>
            <person name="Hosoyama A."/>
            <person name="Uohara A."/>
            <person name="Ohji S."/>
            <person name="Ichikawa N."/>
        </authorList>
    </citation>
    <scope>NUCLEOTIDE SEQUENCE [LARGE SCALE GENOMIC DNA]</scope>
    <source>
        <strain evidence="3 6">NBRC 100490</strain>
    </source>
</reference>